<name>A0A1C3NZL0_9ACTN</name>
<dbReference type="AlphaFoldDB" id="A0A1C3NZL0"/>
<dbReference type="Gene3D" id="3.40.50.2300">
    <property type="match status" value="2"/>
</dbReference>
<feature type="domain" description="Periplasmic binding protein" evidence="4">
    <location>
        <begin position="115"/>
        <end position="361"/>
    </location>
</feature>
<evidence type="ECO:0000256" key="3">
    <source>
        <dbReference type="SAM" id="MobiDB-lite"/>
    </source>
</evidence>
<dbReference type="GO" id="GO:0030288">
    <property type="term" value="C:outer membrane-bounded periplasmic space"/>
    <property type="evidence" value="ECO:0007669"/>
    <property type="project" value="TreeGrafter"/>
</dbReference>
<evidence type="ECO:0000313" key="6">
    <source>
        <dbReference type="Proteomes" id="UP000199013"/>
    </source>
</evidence>
<evidence type="ECO:0000259" key="4">
    <source>
        <dbReference type="Pfam" id="PF13407"/>
    </source>
</evidence>
<evidence type="ECO:0000256" key="1">
    <source>
        <dbReference type="ARBA" id="ARBA00004196"/>
    </source>
</evidence>
<organism evidence="5 6">
    <name type="scientific">Candidatus Protofrankia californiensis</name>
    <dbReference type="NCBI Taxonomy" id="1839754"/>
    <lineage>
        <taxon>Bacteria</taxon>
        <taxon>Bacillati</taxon>
        <taxon>Actinomycetota</taxon>
        <taxon>Actinomycetes</taxon>
        <taxon>Frankiales</taxon>
        <taxon>Frankiaceae</taxon>
        <taxon>Protofrankia</taxon>
    </lineage>
</organism>
<feature type="region of interest" description="Disordered" evidence="3">
    <location>
        <begin position="44"/>
        <end position="69"/>
    </location>
</feature>
<dbReference type="Pfam" id="PF13407">
    <property type="entry name" value="Peripla_BP_4"/>
    <property type="match status" value="1"/>
</dbReference>
<reference evidence="6" key="1">
    <citation type="submission" date="2016-02" db="EMBL/GenBank/DDBJ databases">
        <authorList>
            <person name="Wibberg D."/>
        </authorList>
    </citation>
    <scope>NUCLEOTIDE SEQUENCE [LARGE SCALE GENOMIC DNA]</scope>
</reference>
<evidence type="ECO:0000313" key="5">
    <source>
        <dbReference type="EMBL" id="SBW22984.1"/>
    </source>
</evidence>
<comment type="subcellular location">
    <subcellularLocation>
        <location evidence="1">Cell envelope</location>
    </subcellularLocation>
</comment>
<protein>
    <recommendedName>
        <fullName evidence="4">Periplasmic binding protein domain-containing protein</fullName>
    </recommendedName>
</protein>
<dbReference type="InterPro" id="IPR025997">
    <property type="entry name" value="SBP_2_dom"/>
</dbReference>
<dbReference type="Proteomes" id="UP000199013">
    <property type="component" value="Unassembled WGS sequence"/>
</dbReference>
<dbReference type="InterPro" id="IPR028082">
    <property type="entry name" value="Peripla_BP_I"/>
</dbReference>
<proteinExistence type="inferred from homology"/>
<sequence>MPTTHRVFNGERTGGARGPVASKRLRLLLVIGVALVTAITACGSSSTPSGSDGSSSSSSSTASSGGSSSEVEKANAFIKQYLTPPTKISITEPLASPPPAGKTLVYLQCEQPQCQVVGTGMQAAAEAAGWQFKSIPFQSTNPSTLTSGLTQALRYNPVAVSVVAMPYALWSASVPQYQQAGVPIIPVFVGPADSNSTIIANVGNSEYAALNGQFLSAWFISDSNAKGKVLSVSIPDYPWVGAVATGFEAAVTSGCSACEVTKIKAGLPDVANGTINTKIVSALRKDPSIKYVVVSNSAFVQPLPAALAAAGLSGKVKLAGCCGTTAQQQGLKSGQFAAVTGGGTTLGGWHVVDAAIRHAQGLPIPAKEGFPPVGLLTKDNELPPSDSYDQPADYADQFKALWKIR</sequence>
<evidence type="ECO:0000256" key="2">
    <source>
        <dbReference type="ARBA" id="ARBA00007639"/>
    </source>
</evidence>
<gene>
    <name evidence="5" type="ORF">FDG2_3392</name>
</gene>
<dbReference type="InterPro" id="IPR050555">
    <property type="entry name" value="Bact_Solute-Bind_Prot2"/>
</dbReference>
<comment type="similarity">
    <text evidence="2">Belongs to the bacterial solute-binding protein 2 family.</text>
</comment>
<dbReference type="EMBL" id="FLUV01001419">
    <property type="protein sequence ID" value="SBW22984.1"/>
    <property type="molecule type" value="Genomic_DNA"/>
</dbReference>
<dbReference type="GO" id="GO:0030246">
    <property type="term" value="F:carbohydrate binding"/>
    <property type="evidence" value="ECO:0007669"/>
    <property type="project" value="TreeGrafter"/>
</dbReference>
<dbReference type="SUPFAM" id="SSF53822">
    <property type="entry name" value="Periplasmic binding protein-like I"/>
    <property type="match status" value="1"/>
</dbReference>
<accession>A0A1C3NZL0</accession>
<dbReference type="PANTHER" id="PTHR30036:SF7">
    <property type="entry name" value="ABC TRANSPORTER PERIPLASMIC-BINDING PROTEIN YPHF"/>
    <property type="match status" value="1"/>
</dbReference>
<keyword evidence="6" id="KW-1185">Reference proteome</keyword>
<dbReference type="PANTHER" id="PTHR30036">
    <property type="entry name" value="D-XYLOSE-BINDING PERIPLASMIC PROTEIN"/>
    <property type="match status" value="1"/>
</dbReference>